<name>A0A242MKD8_CABSO</name>
<reference evidence="1 2" key="1">
    <citation type="submission" date="2017-03" db="EMBL/GenBank/DDBJ databases">
        <title>Genome analysis of strain PAMC 26577.</title>
        <authorList>
            <person name="Oh H.-M."/>
            <person name="Yang J.-A."/>
        </authorList>
    </citation>
    <scope>NUCLEOTIDE SEQUENCE [LARGE SCALE GENOMIC DNA]</scope>
    <source>
        <strain evidence="1 2">PAMC 26577</strain>
    </source>
</reference>
<evidence type="ECO:0000313" key="2">
    <source>
        <dbReference type="Proteomes" id="UP000195221"/>
    </source>
</evidence>
<gene>
    <name evidence="1" type="ORF">PAMC26577_22645</name>
</gene>
<comment type="caution">
    <text evidence="1">The sequence shown here is derived from an EMBL/GenBank/DDBJ whole genome shotgun (WGS) entry which is preliminary data.</text>
</comment>
<accession>A0A242MKD8</accession>
<dbReference type="Proteomes" id="UP000195221">
    <property type="component" value="Unassembled WGS sequence"/>
</dbReference>
<proteinExistence type="predicted"/>
<organism evidence="1 2">
    <name type="scientific">Caballeronia sordidicola</name>
    <name type="common">Burkholderia sordidicola</name>
    <dbReference type="NCBI Taxonomy" id="196367"/>
    <lineage>
        <taxon>Bacteria</taxon>
        <taxon>Pseudomonadati</taxon>
        <taxon>Pseudomonadota</taxon>
        <taxon>Betaproteobacteria</taxon>
        <taxon>Burkholderiales</taxon>
        <taxon>Burkholderiaceae</taxon>
        <taxon>Caballeronia</taxon>
    </lineage>
</organism>
<sequence length="56" mass="6165">MAFIKSAGSCGWVWVLDAVRRRIPISFAAIRMSEHSNRLWGGRFKTGPSSALIDGT</sequence>
<dbReference type="AlphaFoldDB" id="A0A242MKD8"/>
<protein>
    <submittedName>
        <fullName evidence="1">Uncharacterized protein</fullName>
    </submittedName>
</protein>
<evidence type="ECO:0000313" key="1">
    <source>
        <dbReference type="EMBL" id="OTP71760.1"/>
    </source>
</evidence>
<dbReference type="EMBL" id="NBTZ01000100">
    <property type="protein sequence ID" value="OTP71760.1"/>
    <property type="molecule type" value="Genomic_DNA"/>
</dbReference>